<keyword evidence="3" id="KW-1185">Reference proteome</keyword>
<protein>
    <submittedName>
        <fullName evidence="2">Uncharacterized protein</fullName>
    </submittedName>
</protein>
<dbReference type="EMBL" id="JBHULE010000002">
    <property type="protein sequence ID" value="MFD2561617.1"/>
    <property type="molecule type" value="Genomic_DNA"/>
</dbReference>
<evidence type="ECO:0000313" key="2">
    <source>
        <dbReference type="EMBL" id="MFD2561617.1"/>
    </source>
</evidence>
<evidence type="ECO:0000256" key="1">
    <source>
        <dbReference type="SAM" id="Phobius"/>
    </source>
</evidence>
<sequence>MNNTKQQKRILIYSITLVVSLLLFLFKGIQYAILGSYIPIILSVTIVFIFYFLRRRKKPLNIALKIWAILMITWSVIRLFIGLVDHFGKELMENHLQENLGIFGTLISITFLILGFFLLNKKNRSNWLLKNFDQET</sequence>
<name>A0ABW5LB00_9FLAO</name>
<evidence type="ECO:0000313" key="3">
    <source>
        <dbReference type="Proteomes" id="UP001597319"/>
    </source>
</evidence>
<dbReference type="Proteomes" id="UP001597319">
    <property type="component" value="Unassembled WGS sequence"/>
</dbReference>
<gene>
    <name evidence="2" type="ORF">ACFSR1_02975</name>
</gene>
<keyword evidence="1" id="KW-0812">Transmembrane</keyword>
<feature type="transmembrane region" description="Helical" evidence="1">
    <location>
        <begin position="62"/>
        <end position="81"/>
    </location>
</feature>
<proteinExistence type="predicted"/>
<feature type="transmembrane region" description="Helical" evidence="1">
    <location>
        <begin position="10"/>
        <end position="26"/>
    </location>
</feature>
<reference evidence="3" key="1">
    <citation type="journal article" date="2019" name="Int. J. Syst. Evol. Microbiol.">
        <title>The Global Catalogue of Microorganisms (GCM) 10K type strain sequencing project: providing services to taxonomists for standard genome sequencing and annotation.</title>
        <authorList>
            <consortium name="The Broad Institute Genomics Platform"/>
            <consortium name="The Broad Institute Genome Sequencing Center for Infectious Disease"/>
            <person name="Wu L."/>
            <person name="Ma J."/>
        </authorList>
    </citation>
    <scope>NUCLEOTIDE SEQUENCE [LARGE SCALE GENOMIC DNA]</scope>
    <source>
        <strain evidence="3">KCTC 52274</strain>
    </source>
</reference>
<feature type="transmembrane region" description="Helical" evidence="1">
    <location>
        <begin position="32"/>
        <end position="53"/>
    </location>
</feature>
<accession>A0ABW5LB00</accession>
<keyword evidence="1" id="KW-1133">Transmembrane helix</keyword>
<feature type="transmembrane region" description="Helical" evidence="1">
    <location>
        <begin position="101"/>
        <end position="120"/>
    </location>
</feature>
<dbReference type="RefSeq" id="WP_378289470.1">
    <property type="nucleotide sequence ID" value="NZ_JBHULE010000002.1"/>
</dbReference>
<comment type="caution">
    <text evidence="2">The sequence shown here is derived from an EMBL/GenBank/DDBJ whole genome shotgun (WGS) entry which is preliminary data.</text>
</comment>
<keyword evidence="1" id="KW-0472">Membrane</keyword>
<organism evidence="2 3">
    <name type="scientific">Aquimarina rubra</name>
    <dbReference type="NCBI Taxonomy" id="1920033"/>
    <lineage>
        <taxon>Bacteria</taxon>
        <taxon>Pseudomonadati</taxon>
        <taxon>Bacteroidota</taxon>
        <taxon>Flavobacteriia</taxon>
        <taxon>Flavobacteriales</taxon>
        <taxon>Flavobacteriaceae</taxon>
        <taxon>Aquimarina</taxon>
    </lineage>
</organism>